<dbReference type="GO" id="GO:0005524">
    <property type="term" value="F:ATP binding"/>
    <property type="evidence" value="ECO:0007669"/>
    <property type="project" value="UniProtKB-UniRule"/>
</dbReference>
<dbReference type="InterPro" id="IPR002606">
    <property type="entry name" value="Riboflavin_kinase_bac"/>
</dbReference>
<evidence type="ECO:0000259" key="15">
    <source>
        <dbReference type="SMART" id="SM00904"/>
    </source>
</evidence>
<dbReference type="EMBL" id="LJUJ01000004">
    <property type="protein sequence ID" value="KPK64226.1"/>
    <property type="molecule type" value="Genomic_DNA"/>
</dbReference>
<evidence type="ECO:0000313" key="17">
    <source>
        <dbReference type="Proteomes" id="UP000051373"/>
    </source>
</evidence>
<dbReference type="Gene3D" id="2.40.30.30">
    <property type="entry name" value="Riboflavin kinase-like"/>
    <property type="match status" value="1"/>
</dbReference>
<sequence>MLVLLNGQDTITKDSVCGIGSFDGVHRGHQAIVKRLTHLASGGKKVGIITFTPLPFFTLKKAPICCLTPKEDKEKIFEQLGVDFMYYFKFTKEFARLEPRQFVECIVDRIAPSIVVVGENFHFGKNRKGTAQILRDLAHDFFMVEIMPRVSDEGTISSTRIRELLLLGHIKAANDLLGREYSIAGEVIKGKGRGQRLGFPTINIAPPEHKLLPLDGVYKVTVELGKKEYLGAMFCRNDLLEVHVLRFDGDLYKRIVTVKFLERLRGIEHFKDDASLKAAIAGDIDKITK</sequence>
<keyword evidence="3 14" id="KW-0285">Flavoprotein</keyword>
<dbReference type="NCBIfam" id="TIGR00083">
    <property type="entry name" value="ribF"/>
    <property type="match status" value="1"/>
</dbReference>
<accession>A0A0S8FVY6</accession>
<dbReference type="InterPro" id="IPR023465">
    <property type="entry name" value="Riboflavin_kinase_dom_sf"/>
</dbReference>
<keyword evidence="11" id="KW-0511">Multifunctional enzyme</keyword>
<comment type="catalytic activity">
    <reaction evidence="12 14">
        <text>riboflavin + ATP = FMN + ADP + H(+)</text>
        <dbReference type="Rhea" id="RHEA:14357"/>
        <dbReference type="ChEBI" id="CHEBI:15378"/>
        <dbReference type="ChEBI" id="CHEBI:30616"/>
        <dbReference type="ChEBI" id="CHEBI:57986"/>
        <dbReference type="ChEBI" id="CHEBI:58210"/>
        <dbReference type="ChEBI" id="CHEBI:456216"/>
        <dbReference type="EC" id="2.7.1.26"/>
    </reaction>
</comment>
<dbReference type="PIRSF" id="PIRSF004491">
    <property type="entry name" value="FAD_Synth"/>
    <property type="match status" value="1"/>
</dbReference>
<evidence type="ECO:0000256" key="3">
    <source>
        <dbReference type="ARBA" id="ARBA00022630"/>
    </source>
</evidence>
<comment type="pathway">
    <text evidence="2 14">Cofactor biosynthesis; FMN biosynthesis; FMN from riboflavin (ATP route): step 1/1.</text>
</comment>
<dbReference type="InterPro" id="IPR015865">
    <property type="entry name" value="Riboflavin_kinase_bac/euk"/>
</dbReference>
<dbReference type="Proteomes" id="UP000051373">
    <property type="component" value="Unassembled WGS sequence"/>
</dbReference>
<gene>
    <name evidence="16" type="ORF">AMJ83_03075</name>
</gene>
<evidence type="ECO:0000256" key="5">
    <source>
        <dbReference type="ARBA" id="ARBA00022679"/>
    </source>
</evidence>
<keyword evidence="10 14" id="KW-0067">ATP-binding</keyword>
<dbReference type="Pfam" id="PF01687">
    <property type="entry name" value="Flavokinase"/>
    <property type="match status" value="1"/>
</dbReference>
<reference evidence="16 17" key="1">
    <citation type="journal article" date="2015" name="Microbiome">
        <title>Genomic resolution of linkages in carbon, nitrogen, and sulfur cycling among widespread estuary sediment bacteria.</title>
        <authorList>
            <person name="Baker B.J."/>
            <person name="Lazar C.S."/>
            <person name="Teske A.P."/>
            <person name="Dick G.J."/>
        </authorList>
    </citation>
    <scope>NUCLEOTIDE SEQUENCE [LARGE SCALE GENOMIC DNA]</scope>
    <source>
        <strain evidence="16">SM23_42</strain>
    </source>
</reference>
<proteinExistence type="inferred from homology"/>
<dbReference type="InterPro" id="IPR015864">
    <property type="entry name" value="FAD_synthase"/>
</dbReference>
<evidence type="ECO:0000256" key="14">
    <source>
        <dbReference type="PIRNR" id="PIRNR004491"/>
    </source>
</evidence>
<dbReference type="GO" id="GO:0008531">
    <property type="term" value="F:riboflavin kinase activity"/>
    <property type="evidence" value="ECO:0007669"/>
    <property type="project" value="UniProtKB-UniRule"/>
</dbReference>
<dbReference type="SUPFAM" id="SSF52374">
    <property type="entry name" value="Nucleotidylyl transferase"/>
    <property type="match status" value="1"/>
</dbReference>
<dbReference type="InterPro" id="IPR014729">
    <property type="entry name" value="Rossmann-like_a/b/a_fold"/>
</dbReference>
<dbReference type="GO" id="GO:0009398">
    <property type="term" value="P:FMN biosynthetic process"/>
    <property type="evidence" value="ECO:0007669"/>
    <property type="project" value="UniProtKB-UniRule"/>
</dbReference>
<evidence type="ECO:0000256" key="11">
    <source>
        <dbReference type="ARBA" id="ARBA00023268"/>
    </source>
</evidence>
<evidence type="ECO:0000313" key="16">
    <source>
        <dbReference type="EMBL" id="KPK64226.1"/>
    </source>
</evidence>
<evidence type="ECO:0000256" key="12">
    <source>
        <dbReference type="ARBA" id="ARBA00047880"/>
    </source>
</evidence>
<evidence type="ECO:0000256" key="8">
    <source>
        <dbReference type="ARBA" id="ARBA00022777"/>
    </source>
</evidence>
<keyword evidence="9 14" id="KW-0274">FAD</keyword>
<dbReference type="PANTHER" id="PTHR22749">
    <property type="entry name" value="RIBOFLAVIN KINASE/FMN ADENYLYLTRANSFERASE"/>
    <property type="match status" value="1"/>
</dbReference>
<keyword evidence="7 14" id="KW-0547">Nucleotide-binding</keyword>
<evidence type="ECO:0000256" key="9">
    <source>
        <dbReference type="ARBA" id="ARBA00022827"/>
    </source>
</evidence>
<evidence type="ECO:0000256" key="10">
    <source>
        <dbReference type="ARBA" id="ARBA00022840"/>
    </source>
</evidence>
<name>A0A0S8FVY6_UNCW3</name>
<evidence type="ECO:0000256" key="1">
    <source>
        <dbReference type="ARBA" id="ARBA00004726"/>
    </source>
</evidence>
<dbReference type="SUPFAM" id="SSF82114">
    <property type="entry name" value="Riboflavin kinase-like"/>
    <property type="match status" value="1"/>
</dbReference>
<dbReference type="Pfam" id="PF06574">
    <property type="entry name" value="FAD_syn"/>
    <property type="match status" value="1"/>
</dbReference>
<dbReference type="InterPro" id="IPR023468">
    <property type="entry name" value="Riboflavin_kinase"/>
</dbReference>
<keyword evidence="6 14" id="KW-0548">Nucleotidyltransferase</keyword>
<keyword evidence="5 14" id="KW-0808">Transferase</keyword>
<keyword evidence="4 14" id="KW-0288">FMN</keyword>
<dbReference type="PANTHER" id="PTHR22749:SF6">
    <property type="entry name" value="RIBOFLAVIN KINASE"/>
    <property type="match status" value="1"/>
</dbReference>
<dbReference type="UniPathway" id="UPA00277">
    <property type="reaction ID" value="UER00407"/>
</dbReference>
<feature type="domain" description="Riboflavin kinase" evidence="15">
    <location>
        <begin position="176"/>
        <end position="289"/>
    </location>
</feature>
<dbReference type="GO" id="GO:0009231">
    <property type="term" value="P:riboflavin biosynthetic process"/>
    <property type="evidence" value="ECO:0007669"/>
    <property type="project" value="InterPro"/>
</dbReference>
<organism evidence="16 17">
    <name type="scientific">candidate division WOR_3 bacterium SM23_42</name>
    <dbReference type="NCBI Taxonomy" id="1703779"/>
    <lineage>
        <taxon>Bacteria</taxon>
        <taxon>Bacteria division WOR-3</taxon>
    </lineage>
</organism>
<dbReference type="GO" id="GO:0003919">
    <property type="term" value="F:FMN adenylyltransferase activity"/>
    <property type="evidence" value="ECO:0007669"/>
    <property type="project" value="UniProtKB-UniRule"/>
</dbReference>
<dbReference type="AlphaFoldDB" id="A0A0S8FVY6"/>
<dbReference type="EC" id="2.7.7.2" evidence="14"/>
<dbReference type="CDD" id="cd02064">
    <property type="entry name" value="FAD_synthetase_N"/>
    <property type="match status" value="1"/>
</dbReference>
<comment type="caution">
    <text evidence="16">The sequence shown here is derived from an EMBL/GenBank/DDBJ whole genome shotgun (WGS) entry which is preliminary data.</text>
</comment>
<dbReference type="EC" id="2.7.1.26" evidence="14"/>
<evidence type="ECO:0000256" key="4">
    <source>
        <dbReference type="ARBA" id="ARBA00022643"/>
    </source>
</evidence>
<protein>
    <recommendedName>
        <fullName evidence="14">Riboflavin biosynthesis protein</fullName>
    </recommendedName>
    <domain>
        <recommendedName>
            <fullName evidence="14">Riboflavin kinase</fullName>
            <ecNumber evidence="14">2.7.1.26</ecNumber>
        </recommendedName>
        <alternativeName>
            <fullName evidence="14">Flavokinase</fullName>
        </alternativeName>
    </domain>
    <domain>
        <recommendedName>
            <fullName evidence="14">FMN adenylyltransferase</fullName>
            <ecNumber evidence="14">2.7.7.2</ecNumber>
        </recommendedName>
        <alternativeName>
            <fullName evidence="14">FAD pyrophosphorylase</fullName>
        </alternativeName>
        <alternativeName>
            <fullName evidence="14">FAD synthase</fullName>
        </alternativeName>
    </domain>
</protein>
<comment type="pathway">
    <text evidence="1 14">Cofactor biosynthesis; FAD biosynthesis; FAD from FMN: step 1/1.</text>
</comment>
<comment type="catalytic activity">
    <reaction evidence="13 14">
        <text>FMN + ATP + H(+) = FAD + diphosphate</text>
        <dbReference type="Rhea" id="RHEA:17237"/>
        <dbReference type="ChEBI" id="CHEBI:15378"/>
        <dbReference type="ChEBI" id="CHEBI:30616"/>
        <dbReference type="ChEBI" id="CHEBI:33019"/>
        <dbReference type="ChEBI" id="CHEBI:57692"/>
        <dbReference type="ChEBI" id="CHEBI:58210"/>
        <dbReference type="EC" id="2.7.7.2"/>
    </reaction>
</comment>
<dbReference type="STRING" id="1703779.AMJ83_03075"/>
<dbReference type="PATRIC" id="fig|1703779.3.peg.613"/>
<evidence type="ECO:0000256" key="6">
    <source>
        <dbReference type="ARBA" id="ARBA00022695"/>
    </source>
</evidence>
<evidence type="ECO:0000256" key="7">
    <source>
        <dbReference type="ARBA" id="ARBA00022741"/>
    </source>
</evidence>
<dbReference type="Gene3D" id="3.40.50.620">
    <property type="entry name" value="HUPs"/>
    <property type="match status" value="1"/>
</dbReference>
<dbReference type="SMART" id="SM00904">
    <property type="entry name" value="Flavokinase"/>
    <property type="match status" value="1"/>
</dbReference>
<dbReference type="GO" id="GO:0006747">
    <property type="term" value="P:FAD biosynthetic process"/>
    <property type="evidence" value="ECO:0007669"/>
    <property type="project" value="UniProtKB-UniRule"/>
</dbReference>
<evidence type="ECO:0000256" key="2">
    <source>
        <dbReference type="ARBA" id="ARBA00005201"/>
    </source>
</evidence>
<keyword evidence="8 14" id="KW-0418">Kinase</keyword>
<dbReference type="UniPathway" id="UPA00276">
    <property type="reaction ID" value="UER00406"/>
</dbReference>
<evidence type="ECO:0000256" key="13">
    <source>
        <dbReference type="ARBA" id="ARBA00049494"/>
    </source>
</evidence>
<comment type="similarity">
    <text evidence="14">Belongs to the ribF family.</text>
</comment>